<dbReference type="AlphaFoldDB" id="A0A3R9ENI2"/>
<proteinExistence type="predicted"/>
<feature type="signal peptide" evidence="2">
    <location>
        <begin position="1"/>
        <end position="26"/>
    </location>
</feature>
<feature type="compositionally biased region" description="Low complexity" evidence="1">
    <location>
        <begin position="199"/>
        <end position="214"/>
    </location>
</feature>
<name>A0A3R9ENI2_9PSEU</name>
<organism evidence="3 4">
    <name type="scientific">Amycolatopsis eburnea</name>
    <dbReference type="NCBI Taxonomy" id="2267691"/>
    <lineage>
        <taxon>Bacteria</taxon>
        <taxon>Bacillati</taxon>
        <taxon>Actinomycetota</taxon>
        <taxon>Actinomycetes</taxon>
        <taxon>Pseudonocardiales</taxon>
        <taxon>Pseudonocardiaceae</taxon>
        <taxon>Amycolatopsis</taxon>
    </lineage>
</organism>
<accession>A0A3R9ENI2</accession>
<evidence type="ECO:0000313" key="3">
    <source>
        <dbReference type="EMBL" id="RSD13241.1"/>
    </source>
</evidence>
<protein>
    <submittedName>
        <fullName evidence="3">Uncharacterized protein</fullName>
    </submittedName>
</protein>
<dbReference type="Proteomes" id="UP000267081">
    <property type="component" value="Unassembled WGS sequence"/>
</dbReference>
<keyword evidence="2" id="KW-0732">Signal</keyword>
<evidence type="ECO:0000256" key="1">
    <source>
        <dbReference type="SAM" id="MobiDB-lite"/>
    </source>
</evidence>
<evidence type="ECO:0000313" key="4">
    <source>
        <dbReference type="Proteomes" id="UP000267081"/>
    </source>
</evidence>
<evidence type="ECO:0000256" key="2">
    <source>
        <dbReference type="SAM" id="SignalP"/>
    </source>
</evidence>
<sequence>MMRIMGRPRALVAVVAGALLLAGCGAGPSQVGSAVIVGDRSVSIDSVQSMIDQAVREHPYAKKLAGEHKLDLLGREIVRQTVLHELTARAGKQENLVADQAKIAALAAQVTPAPVTDTGQGDQVAVTQIVSKLRDRNEVASDVVLEQQLAQKTLPKLSVGADYIGITATGDNDQAARTRAFDLAKEFAADPGKVQATVQQAQQEAQQAQQAQQTGMPAPQSGYSAGQTAELFGAAQYPGLAQTALFGSEKNSVVVFQAQKPQSADWFVFVIRARGTDQAVPADQEAQKPTDAQLTSIGTRLLQPYLGQSGLRVNPRYGVWDVVGMNLVPNSDATQGIVLPVRGAAPAQQ</sequence>
<comment type="caution">
    <text evidence="3">The sequence shown here is derived from an EMBL/GenBank/DDBJ whole genome shotgun (WGS) entry which is preliminary data.</text>
</comment>
<gene>
    <name evidence="3" type="ORF">EIY87_26160</name>
</gene>
<dbReference type="PROSITE" id="PS51257">
    <property type="entry name" value="PROKAR_LIPOPROTEIN"/>
    <property type="match status" value="1"/>
</dbReference>
<feature type="chain" id="PRO_5038347122" evidence="2">
    <location>
        <begin position="27"/>
        <end position="349"/>
    </location>
</feature>
<dbReference type="EMBL" id="RSEC01000058">
    <property type="protein sequence ID" value="RSD13241.1"/>
    <property type="molecule type" value="Genomic_DNA"/>
</dbReference>
<feature type="region of interest" description="Disordered" evidence="1">
    <location>
        <begin position="199"/>
        <end position="223"/>
    </location>
</feature>
<reference evidence="3 4" key="1">
    <citation type="submission" date="2018-12" db="EMBL/GenBank/DDBJ databases">
        <title>Amycolatopsis eburnea sp. nov. actinomycete associate with arbuscular mycorrhiza fungal spore.</title>
        <authorList>
            <person name="Lumyong S."/>
            <person name="Chaiya L."/>
        </authorList>
    </citation>
    <scope>NUCLEOTIDE SEQUENCE [LARGE SCALE GENOMIC DNA]</scope>
    <source>
        <strain evidence="3 4">GLM-1</strain>
    </source>
</reference>
<keyword evidence="4" id="KW-1185">Reference proteome</keyword>
<dbReference type="OrthoDB" id="5175106at2"/>